<evidence type="ECO:0000313" key="1">
    <source>
        <dbReference type="EMBL" id="AEP28412.1"/>
    </source>
</evidence>
<dbReference type="HOGENOM" id="CLU_3061999_0_0_6"/>
<sequence length="53" mass="5759">MRTSLELVGSDKQKSITISGVDGQFFGILHALASSLSLFAFQQGNAALWNRVF</sequence>
<organism evidence="1 2">
    <name type="scientific">Glaciecola nitratireducens (strain JCM 12485 / KCTC 12276 / FR1064)</name>
    <dbReference type="NCBI Taxonomy" id="1085623"/>
    <lineage>
        <taxon>Bacteria</taxon>
        <taxon>Pseudomonadati</taxon>
        <taxon>Pseudomonadota</taxon>
        <taxon>Gammaproteobacteria</taxon>
        <taxon>Alteromonadales</taxon>
        <taxon>Alteromonadaceae</taxon>
        <taxon>Brumicola</taxon>
    </lineage>
</organism>
<accession>G4QF68</accession>
<dbReference type="AlphaFoldDB" id="G4QF68"/>
<name>G4QF68_GLANF</name>
<gene>
    <name evidence="1" type="ordered locus">GNIT_0258</name>
</gene>
<proteinExistence type="predicted"/>
<dbReference type="Proteomes" id="UP000009282">
    <property type="component" value="Chromosome"/>
</dbReference>
<dbReference type="STRING" id="1085623.GNIT_0258"/>
<evidence type="ECO:0000313" key="2">
    <source>
        <dbReference type="Proteomes" id="UP000009282"/>
    </source>
</evidence>
<reference evidence="1 2" key="1">
    <citation type="journal article" date="2011" name="J. Bacteriol.">
        <title>Complete genome sequence of seawater bacterium Glaciecola nitratireducens FR1064T.</title>
        <authorList>
            <person name="Bian F."/>
            <person name="Qin Q.L."/>
            <person name="Xie B.B."/>
            <person name="Shu Y.L."/>
            <person name="Zhang X.Y."/>
            <person name="Yu Y."/>
            <person name="Chen B."/>
            <person name="Chen X.L."/>
            <person name="Zhou B.C."/>
            <person name="Zhang Y.Z."/>
        </authorList>
    </citation>
    <scope>NUCLEOTIDE SEQUENCE [LARGE SCALE GENOMIC DNA]</scope>
    <source>
        <strain evidence="2">JCM 12485 / KCTC 12276 / FR1064</strain>
    </source>
</reference>
<keyword evidence="2" id="KW-1185">Reference proteome</keyword>
<dbReference type="KEGG" id="gni:GNIT_0258"/>
<protein>
    <submittedName>
        <fullName evidence="1">Uncharacterized protein</fullName>
    </submittedName>
</protein>
<dbReference type="EMBL" id="CP003060">
    <property type="protein sequence ID" value="AEP28412.1"/>
    <property type="molecule type" value="Genomic_DNA"/>
</dbReference>